<dbReference type="GeneID" id="8046561"/>
<feature type="domain" description="HTH myb-type" evidence="7">
    <location>
        <begin position="108"/>
        <end position="163"/>
    </location>
</feature>
<dbReference type="PANTHER" id="PTHR45614">
    <property type="entry name" value="MYB PROTEIN-RELATED"/>
    <property type="match status" value="1"/>
</dbReference>
<feature type="region of interest" description="Disordered" evidence="5">
    <location>
        <begin position="432"/>
        <end position="452"/>
    </location>
</feature>
<dbReference type="InterPro" id="IPR009057">
    <property type="entry name" value="Homeodomain-like_sf"/>
</dbReference>
<keyword evidence="2" id="KW-0677">Repeat</keyword>
<accession>B9WBL7</accession>
<name>B9WBL7_CANDC</name>
<dbReference type="CDD" id="cd00167">
    <property type="entry name" value="SANT"/>
    <property type="match status" value="2"/>
</dbReference>
<dbReference type="PANTHER" id="PTHR45614:SF25">
    <property type="entry name" value="MYB PROTEIN"/>
    <property type="match status" value="1"/>
</dbReference>
<feature type="region of interest" description="Disordered" evidence="5">
    <location>
        <begin position="487"/>
        <end position="520"/>
    </location>
</feature>
<feature type="compositionally biased region" description="Polar residues" evidence="5">
    <location>
        <begin position="262"/>
        <end position="277"/>
    </location>
</feature>
<evidence type="ECO:0000259" key="6">
    <source>
        <dbReference type="PROSITE" id="PS50090"/>
    </source>
</evidence>
<dbReference type="GO" id="GO:2000037">
    <property type="term" value="P:regulation of stomatal complex patterning"/>
    <property type="evidence" value="ECO:0007669"/>
    <property type="project" value="UniProtKB-ARBA"/>
</dbReference>
<gene>
    <name evidence="8" type="ordered locus">Cd36_20080</name>
    <name evidence="9" type="ORF">CD36_20080</name>
</gene>
<evidence type="ECO:0000256" key="1">
    <source>
        <dbReference type="ARBA" id="ARBA00004123"/>
    </source>
</evidence>
<evidence type="ECO:0000313" key="8">
    <source>
        <dbReference type="CGD" id="CAL0000168685"/>
    </source>
</evidence>
<dbReference type="VEuPathDB" id="FungiDB:CD36_20080"/>
<evidence type="ECO:0000256" key="2">
    <source>
        <dbReference type="ARBA" id="ARBA00022737"/>
    </source>
</evidence>
<dbReference type="GO" id="GO:0033993">
    <property type="term" value="P:response to lipid"/>
    <property type="evidence" value="ECO:0007669"/>
    <property type="project" value="UniProtKB-ARBA"/>
</dbReference>
<dbReference type="GO" id="GO:0045944">
    <property type="term" value="P:positive regulation of transcription by RNA polymerase II"/>
    <property type="evidence" value="ECO:0007669"/>
    <property type="project" value="TreeGrafter"/>
</dbReference>
<feature type="compositionally biased region" description="Polar residues" evidence="5">
    <location>
        <begin position="222"/>
        <end position="252"/>
    </location>
</feature>
<dbReference type="GO" id="GO:0000981">
    <property type="term" value="F:DNA-binding transcription factor activity, RNA polymerase II-specific"/>
    <property type="evidence" value="ECO:0007669"/>
    <property type="project" value="TreeGrafter"/>
</dbReference>
<dbReference type="HOGENOM" id="CLU_426985_0_0_1"/>
<evidence type="ECO:0000259" key="7">
    <source>
        <dbReference type="PROSITE" id="PS51294"/>
    </source>
</evidence>
<feature type="region of interest" description="Disordered" evidence="5">
    <location>
        <begin position="1"/>
        <end position="25"/>
    </location>
</feature>
<dbReference type="GO" id="GO:1902806">
    <property type="term" value="P:regulation of cell cycle G1/S phase transition"/>
    <property type="evidence" value="ECO:0007669"/>
    <property type="project" value="UniProtKB-ARBA"/>
</dbReference>
<dbReference type="GO" id="GO:0000278">
    <property type="term" value="P:mitotic cell cycle"/>
    <property type="evidence" value="ECO:0007669"/>
    <property type="project" value="TreeGrafter"/>
</dbReference>
<dbReference type="Gene3D" id="1.10.10.60">
    <property type="entry name" value="Homeodomain-like"/>
    <property type="match status" value="2"/>
</dbReference>
<dbReference type="InterPro" id="IPR050560">
    <property type="entry name" value="MYB_TF"/>
</dbReference>
<evidence type="ECO:0000256" key="3">
    <source>
        <dbReference type="ARBA" id="ARBA00023125"/>
    </source>
</evidence>
<dbReference type="GO" id="GO:0050891">
    <property type="term" value="P:multicellular organismal-level water homeostasis"/>
    <property type="evidence" value="ECO:0007669"/>
    <property type="project" value="UniProtKB-ARBA"/>
</dbReference>
<evidence type="ECO:0000313" key="10">
    <source>
        <dbReference type="Proteomes" id="UP000002605"/>
    </source>
</evidence>
<evidence type="ECO:0000313" key="9">
    <source>
        <dbReference type="EMBL" id="CAX43788.1"/>
    </source>
</evidence>
<dbReference type="KEGG" id="cdu:CD36_20080"/>
<feature type="domain" description="Myb-like" evidence="6">
    <location>
        <begin position="108"/>
        <end position="159"/>
    </location>
</feature>
<dbReference type="Pfam" id="PF00249">
    <property type="entry name" value="Myb_DNA-binding"/>
    <property type="match status" value="2"/>
</dbReference>
<dbReference type="GO" id="GO:0000978">
    <property type="term" value="F:RNA polymerase II cis-regulatory region sequence-specific DNA binding"/>
    <property type="evidence" value="ECO:0007669"/>
    <property type="project" value="TreeGrafter"/>
</dbReference>
<dbReference type="AlphaFoldDB" id="B9WBL7"/>
<feature type="domain" description="HTH myb-type" evidence="7">
    <location>
        <begin position="164"/>
        <end position="214"/>
    </location>
</feature>
<dbReference type="CGD" id="CAL0000168685">
    <property type="gene designation" value="Cd36_20080"/>
</dbReference>
<dbReference type="eggNOG" id="KOG0048">
    <property type="taxonomic scope" value="Eukaryota"/>
</dbReference>
<dbReference type="InterPro" id="IPR017930">
    <property type="entry name" value="Myb_dom"/>
</dbReference>
<dbReference type="GO" id="GO:0032875">
    <property type="term" value="P:regulation of DNA endoreduplication"/>
    <property type="evidence" value="ECO:0007669"/>
    <property type="project" value="UniProtKB-ARBA"/>
</dbReference>
<feature type="compositionally biased region" description="Polar residues" evidence="5">
    <location>
        <begin position="511"/>
        <end position="520"/>
    </location>
</feature>
<dbReference type="GO" id="GO:1901002">
    <property type="term" value="P:positive regulation of response to salt stress"/>
    <property type="evidence" value="ECO:0007669"/>
    <property type="project" value="UniProtKB-ARBA"/>
</dbReference>
<feature type="region of interest" description="Disordered" evidence="5">
    <location>
        <begin position="222"/>
        <end position="305"/>
    </location>
</feature>
<comment type="subcellular location">
    <subcellularLocation>
        <location evidence="1">Nucleus</location>
    </subcellularLocation>
</comment>
<feature type="compositionally biased region" description="Polar residues" evidence="5">
    <location>
        <begin position="493"/>
        <end position="503"/>
    </location>
</feature>
<dbReference type="InterPro" id="IPR001005">
    <property type="entry name" value="SANT/Myb"/>
</dbReference>
<keyword evidence="4" id="KW-0539">Nucleus</keyword>
<feature type="compositionally biased region" description="Polar residues" evidence="5">
    <location>
        <begin position="330"/>
        <end position="383"/>
    </location>
</feature>
<evidence type="ECO:0000256" key="4">
    <source>
        <dbReference type="ARBA" id="ARBA00023242"/>
    </source>
</evidence>
<keyword evidence="3" id="KW-0238">DNA-binding</keyword>
<proteinExistence type="predicted"/>
<protein>
    <submittedName>
        <fullName evidence="9">Myb-like transcription factor, putative</fullName>
    </submittedName>
</protein>
<feature type="compositionally biased region" description="Low complexity" evidence="5">
    <location>
        <begin position="432"/>
        <end position="451"/>
    </location>
</feature>
<reference evidence="9 10" key="1">
    <citation type="journal article" date="2009" name="Genome Res.">
        <title>Comparative genomics of the fungal pathogens Candida dubliniensis and Candida albicans.</title>
        <authorList>
            <person name="Jackson A.P."/>
            <person name="Gamble J.A."/>
            <person name="Yeomans T."/>
            <person name="Moran G.P."/>
            <person name="Saunders D."/>
            <person name="Harris D."/>
            <person name="Aslett M."/>
            <person name="Barrell J.F."/>
            <person name="Butler G."/>
            <person name="Citiulo F."/>
            <person name="Coleman D.C."/>
            <person name="de Groot P.W.J."/>
            <person name="Goodwin T.J."/>
            <person name="Quail M.A."/>
            <person name="McQuillan J."/>
            <person name="Munro C.A."/>
            <person name="Pain A."/>
            <person name="Poulter R.T."/>
            <person name="Rajandream M.A."/>
            <person name="Renauld H."/>
            <person name="Spiering M.J."/>
            <person name="Tivey A."/>
            <person name="Gow N.A.R."/>
            <person name="Barrell B."/>
            <person name="Sullivan D.J."/>
            <person name="Berriman M."/>
        </authorList>
    </citation>
    <scope>NUCLEOTIDE SEQUENCE [LARGE SCALE GENOMIC DNA]</scope>
    <source>
        <strain evidence="10">CD36 / ATCC MYA-646 / CBS 7987 / NCPF 3949 / NRRL Y-17841</strain>
    </source>
</reference>
<feature type="domain" description="Myb-like" evidence="6">
    <location>
        <begin position="160"/>
        <end position="207"/>
    </location>
</feature>
<feature type="compositionally biased region" description="Low complexity" evidence="5">
    <location>
        <begin position="279"/>
        <end position="298"/>
    </location>
</feature>
<dbReference type="GO" id="GO:0005634">
    <property type="term" value="C:nucleus"/>
    <property type="evidence" value="ECO:0007669"/>
    <property type="project" value="UniProtKB-SubCell"/>
</dbReference>
<dbReference type="PROSITE" id="PS51294">
    <property type="entry name" value="HTH_MYB"/>
    <property type="match status" value="2"/>
</dbReference>
<dbReference type="PROSITE" id="PS50090">
    <property type="entry name" value="MYB_LIKE"/>
    <property type="match status" value="2"/>
</dbReference>
<dbReference type="GO" id="GO:1902584">
    <property type="term" value="P:positive regulation of response to water deprivation"/>
    <property type="evidence" value="ECO:0007669"/>
    <property type="project" value="UniProtKB-ARBA"/>
</dbReference>
<sequence length="612" mass="67832">MFNKPDHYPPQHINRSHQDPNLHHQPFNYPHQYNGLPPIGMMIQSNAHYQPQAQPQVPQPAAISHGQLPLHLQQQQPPLAQQQHYIHQQPVFHQANHVVTHEHKPNTSPNHKRGPWSREEDEKLLDLIKVHGASNWVKISSSLETRTAKQCRERYHQNLKPSLNRSPITAEEGAKIERLVAIHGKKWAEISRHLEGRSDNAIKNWWNGGANRRRRASLATTTSILNESNSNVGDLQRQSPTSETSTINSDAESTNKEDSTHNKSVLPQPQPQQSTANYPPASAPAQPSSISSSYQPQPFQHAQPQRLPSFHQLPQIAFKTSMFGKDNEKNTLPSLSKSLHPDSFSSSTPPPLENNQVAAGSSPLKSTSHRSASFDMNSNVLPPISQSNKRRLIDDQFGRRHSSVSSTLFHNQKNVSHPNLLLVHSARTSVSGPSGSTYGPGSPSYNGSPLSMSTAASRNNSITHFELINNSTVLSRRSSTFNSDFFPNPLAKENNNGIDNSANNHKRHESQNSSFNSPMLTPSTRFSVSSITSAHNSTIHNYNSSSVTSPSTSFKNAYSGSSTSINLPVEEESEIGVDKHKTNEPNRDEITVEQNGDENIGKKRMAVSSLLD</sequence>
<dbReference type="SUPFAM" id="SSF46689">
    <property type="entry name" value="Homeodomain-like"/>
    <property type="match status" value="1"/>
</dbReference>
<dbReference type="FunFam" id="1.10.10.60:FF:000355">
    <property type="entry name" value="Transcription factor MYB124"/>
    <property type="match status" value="1"/>
</dbReference>
<dbReference type="EMBL" id="FM992689">
    <property type="protein sequence ID" value="CAX43788.1"/>
    <property type="molecule type" value="Genomic_DNA"/>
</dbReference>
<dbReference type="RefSeq" id="XP_002418487.1">
    <property type="nucleotide sequence ID" value="XM_002418442.1"/>
</dbReference>
<dbReference type="SMART" id="SM00717">
    <property type="entry name" value="SANT"/>
    <property type="match status" value="2"/>
</dbReference>
<evidence type="ECO:0000256" key="5">
    <source>
        <dbReference type="SAM" id="MobiDB-lite"/>
    </source>
</evidence>
<feature type="region of interest" description="Disordered" evidence="5">
    <location>
        <begin position="325"/>
        <end position="383"/>
    </location>
</feature>
<dbReference type="OrthoDB" id="2143914at2759"/>
<organism evidence="9 10">
    <name type="scientific">Candida dubliniensis (strain CD36 / ATCC MYA-646 / CBS 7987 / NCPF 3949 / NRRL Y-17841)</name>
    <name type="common">Yeast</name>
    <dbReference type="NCBI Taxonomy" id="573826"/>
    <lineage>
        <taxon>Eukaryota</taxon>
        <taxon>Fungi</taxon>
        <taxon>Dikarya</taxon>
        <taxon>Ascomycota</taxon>
        <taxon>Saccharomycotina</taxon>
        <taxon>Pichiomycetes</taxon>
        <taxon>Debaryomycetaceae</taxon>
        <taxon>Candida/Lodderomyces clade</taxon>
        <taxon>Candida</taxon>
    </lineage>
</organism>
<dbReference type="Proteomes" id="UP000002605">
    <property type="component" value="Chromosome 2"/>
</dbReference>
<keyword evidence="10" id="KW-1185">Reference proteome</keyword>